<feature type="compositionally biased region" description="Basic and acidic residues" evidence="1">
    <location>
        <begin position="30"/>
        <end position="41"/>
    </location>
</feature>
<keyword evidence="3" id="KW-1185">Reference proteome</keyword>
<dbReference type="Gramene" id="PUZ75660">
    <property type="protein sequence ID" value="PUZ75660"/>
    <property type="gene ID" value="GQ55_1G210800"/>
</dbReference>
<evidence type="ECO:0000313" key="3">
    <source>
        <dbReference type="Proteomes" id="UP000244336"/>
    </source>
</evidence>
<reference evidence="2 3" key="1">
    <citation type="submission" date="2018-04" db="EMBL/GenBank/DDBJ databases">
        <title>WGS assembly of Panicum hallii var. hallii HAL2.</title>
        <authorList>
            <person name="Lovell J."/>
            <person name="Jenkins J."/>
            <person name="Lowry D."/>
            <person name="Mamidi S."/>
            <person name="Sreedasyam A."/>
            <person name="Weng X."/>
            <person name="Barry K."/>
            <person name="Bonette J."/>
            <person name="Campitelli B."/>
            <person name="Daum C."/>
            <person name="Gordon S."/>
            <person name="Gould B."/>
            <person name="Lipzen A."/>
            <person name="MacQueen A."/>
            <person name="Palacio-Mejia J."/>
            <person name="Plott C."/>
            <person name="Shakirov E."/>
            <person name="Shu S."/>
            <person name="Yoshinaga Y."/>
            <person name="Zane M."/>
            <person name="Rokhsar D."/>
            <person name="Grimwood J."/>
            <person name="Schmutz J."/>
            <person name="Juenger T."/>
        </authorList>
    </citation>
    <scope>NUCLEOTIDE SEQUENCE [LARGE SCALE GENOMIC DNA]</scope>
    <source>
        <strain evidence="3">cv. HAL2</strain>
    </source>
</reference>
<evidence type="ECO:0000256" key="1">
    <source>
        <dbReference type="SAM" id="MobiDB-lite"/>
    </source>
</evidence>
<feature type="compositionally biased region" description="Polar residues" evidence="1">
    <location>
        <begin position="69"/>
        <end position="78"/>
    </location>
</feature>
<proteinExistence type="predicted"/>
<accession>A0A2T7F6F7</accession>
<feature type="region of interest" description="Disordered" evidence="1">
    <location>
        <begin position="23"/>
        <end position="78"/>
    </location>
</feature>
<dbReference type="Proteomes" id="UP000244336">
    <property type="component" value="Chromosome 1"/>
</dbReference>
<dbReference type="AlphaFoldDB" id="A0A2T7F6F7"/>
<protein>
    <submittedName>
        <fullName evidence="2">Uncharacterized protein</fullName>
    </submittedName>
</protein>
<sequence>MWKTHVFRKALGPMLQQIYAECEVPEEEQKDGPEPKNDDGSSFKFSPTAPMVLFGKNAPPQSKVIMRIQPNSSKSTSK</sequence>
<organism evidence="2 3">
    <name type="scientific">Panicum hallii var. hallii</name>
    <dbReference type="NCBI Taxonomy" id="1504633"/>
    <lineage>
        <taxon>Eukaryota</taxon>
        <taxon>Viridiplantae</taxon>
        <taxon>Streptophyta</taxon>
        <taxon>Embryophyta</taxon>
        <taxon>Tracheophyta</taxon>
        <taxon>Spermatophyta</taxon>
        <taxon>Magnoliopsida</taxon>
        <taxon>Liliopsida</taxon>
        <taxon>Poales</taxon>
        <taxon>Poaceae</taxon>
        <taxon>PACMAD clade</taxon>
        <taxon>Panicoideae</taxon>
        <taxon>Panicodae</taxon>
        <taxon>Paniceae</taxon>
        <taxon>Panicinae</taxon>
        <taxon>Panicum</taxon>
        <taxon>Panicum sect. Panicum</taxon>
    </lineage>
</organism>
<dbReference type="EMBL" id="CM009749">
    <property type="protein sequence ID" value="PUZ75660.1"/>
    <property type="molecule type" value="Genomic_DNA"/>
</dbReference>
<gene>
    <name evidence="2" type="ORF">GQ55_1G210800</name>
</gene>
<evidence type="ECO:0000313" key="2">
    <source>
        <dbReference type="EMBL" id="PUZ75660.1"/>
    </source>
</evidence>
<name>A0A2T7F6F7_9POAL</name>